<evidence type="ECO:0000313" key="4">
    <source>
        <dbReference type="Proteomes" id="UP000235145"/>
    </source>
</evidence>
<protein>
    <recommendedName>
        <fullName evidence="2">At2g35280-like TPR domain-containing protein</fullName>
    </recommendedName>
</protein>
<evidence type="ECO:0000256" key="1">
    <source>
        <dbReference type="SAM" id="SignalP"/>
    </source>
</evidence>
<evidence type="ECO:0000259" key="2">
    <source>
        <dbReference type="Pfam" id="PF23310"/>
    </source>
</evidence>
<feature type="signal peptide" evidence="1">
    <location>
        <begin position="1"/>
        <end position="26"/>
    </location>
</feature>
<dbReference type="EMBL" id="NBSK02000002">
    <property type="protein sequence ID" value="KAJ0220573.1"/>
    <property type="molecule type" value="Genomic_DNA"/>
</dbReference>
<feature type="domain" description="At2g35280-like TPR" evidence="2">
    <location>
        <begin position="54"/>
        <end position="135"/>
    </location>
</feature>
<proteinExistence type="predicted"/>
<keyword evidence="1" id="KW-0732">Signal</keyword>
<dbReference type="AlphaFoldDB" id="A0A9R1WAX7"/>
<feature type="chain" id="PRO_5040327239" description="At2g35280-like TPR domain-containing protein" evidence="1">
    <location>
        <begin position="27"/>
        <end position="223"/>
    </location>
</feature>
<name>A0A9R1WAX7_LACSA</name>
<dbReference type="PANTHER" id="PTHR33784">
    <property type="entry name" value="OS05G0482100 PROTEIN"/>
    <property type="match status" value="1"/>
</dbReference>
<gene>
    <name evidence="3" type="ORF">LSAT_V11C200079910</name>
</gene>
<reference evidence="3 4" key="1">
    <citation type="journal article" date="2017" name="Nat. Commun.">
        <title>Genome assembly with in vitro proximity ligation data and whole-genome triplication in lettuce.</title>
        <authorList>
            <person name="Reyes-Chin-Wo S."/>
            <person name="Wang Z."/>
            <person name="Yang X."/>
            <person name="Kozik A."/>
            <person name="Arikit S."/>
            <person name="Song C."/>
            <person name="Xia L."/>
            <person name="Froenicke L."/>
            <person name="Lavelle D.O."/>
            <person name="Truco M.J."/>
            <person name="Xia R."/>
            <person name="Zhu S."/>
            <person name="Xu C."/>
            <person name="Xu H."/>
            <person name="Xu X."/>
            <person name="Cox K."/>
            <person name="Korf I."/>
            <person name="Meyers B.C."/>
            <person name="Michelmore R.W."/>
        </authorList>
    </citation>
    <scope>NUCLEOTIDE SEQUENCE [LARGE SCALE GENOMIC DNA]</scope>
    <source>
        <strain evidence="4">cv. Salinas</strain>
        <tissue evidence="3">Seedlings</tissue>
    </source>
</reference>
<accession>A0A9R1WAX7</accession>
<dbReference type="InterPro" id="IPR040338">
    <property type="entry name" value="At1g67623-like"/>
</dbReference>
<comment type="caution">
    <text evidence="3">The sequence shown here is derived from an EMBL/GenBank/DDBJ whole genome shotgun (WGS) entry which is preliminary data.</text>
</comment>
<dbReference type="InterPro" id="IPR057136">
    <property type="entry name" value="At2g35280_TPR_dom"/>
</dbReference>
<dbReference type="Pfam" id="PF23310">
    <property type="entry name" value="TPR_27"/>
    <property type="match status" value="1"/>
</dbReference>
<dbReference type="Proteomes" id="UP000235145">
    <property type="component" value="Unassembled WGS sequence"/>
</dbReference>
<evidence type="ECO:0000313" key="3">
    <source>
        <dbReference type="EMBL" id="KAJ0220573.1"/>
    </source>
</evidence>
<keyword evidence="4" id="KW-1185">Reference proteome</keyword>
<dbReference type="SUPFAM" id="SSF81901">
    <property type="entry name" value="HCP-like"/>
    <property type="match status" value="1"/>
</dbReference>
<sequence length="223" mass="25630">MSNTRSRRSLYDLLLEILSRIFVVLGSKNMYEARGDPQVYRTTCIDMFEGMSPKNLKADLFIRTCALHNNIEAMFRQGIICVVSYECFYYGNFDLGMTLLRQAADEDHLEAIYLFGMIYISRGPHQCDEGLQLLDAYFGWVVPDDGDYTGVVDSAKELLRVVDVVHRLTTNNIAFQCEDPRHSVKGALAIGHEEDEDQQRYCTVCRWCVEYGRFCIFLKNING</sequence>
<organism evidence="3 4">
    <name type="scientific">Lactuca sativa</name>
    <name type="common">Garden lettuce</name>
    <dbReference type="NCBI Taxonomy" id="4236"/>
    <lineage>
        <taxon>Eukaryota</taxon>
        <taxon>Viridiplantae</taxon>
        <taxon>Streptophyta</taxon>
        <taxon>Embryophyta</taxon>
        <taxon>Tracheophyta</taxon>
        <taxon>Spermatophyta</taxon>
        <taxon>Magnoliopsida</taxon>
        <taxon>eudicotyledons</taxon>
        <taxon>Gunneridae</taxon>
        <taxon>Pentapetalae</taxon>
        <taxon>asterids</taxon>
        <taxon>campanulids</taxon>
        <taxon>Asterales</taxon>
        <taxon>Asteraceae</taxon>
        <taxon>Cichorioideae</taxon>
        <taxon>Cichorieae</taxon>
        <taxon>Lactucinae</taxon>
        <taxon>Lactuca</taxon>
    </lineage>
</organism>
<dbReference type="PANTHER" id="PTHR33784:SF49">
    <property type="entry name" value="F-BOX PROTEIN"/>
    <property type="match status" value="1"/>
</dbReference>